<organism evidence="1 2">
    <name type="scientific">Mytilus coruscus</name>
    <name type="common">Sea mussel</name>
    <dbReference type="NCBI Taxonomy" id="42192"/>
    <lineage>
        <taxon>Eukaryota</taxon>
        <taxon>Metazoa</taxon>
        <taxon>Spiralia</taxon>
        <taxon>Lophotrochozoa</taxon>
        <taxon>Mollusca</taxon>
        <taxon>Bivalvia</taxon>
        <taxon>Autobranchia</taxon>
        <taxon>Pteriomorphia</taxon>
        <taxon>Mytilida</taxon>
        <taxon>Mytiloidea</taxon>
        <taxon>Mytilidae</taxon>
        <taxon>Mytilinae</taxon>
        <taxon>Mytilus</taxon>
    </lineage>
</organism>
<evidence type="ECO:0000313" key="1">
    <source>
        <dbReference type="EMBL" id="CAC5403311.1"/>
    </source>
</evidence>
<reference evidence="1 2" key="1">
    <citation type="submission" date="2020-06" db="EMBL/GenBank/DDBJ databases">
        <authorList>
            <person name="Li R."/>
            <person name="Bekaert M."/>
        </authorList>
    </citation>
    <scope>NUCLEOTIDE SEQUENCE [LARGE SCALE GENOMIC DNA]</scope>
    <source>
        <strain evidence="2">wild</strain>
    </source>
</reference>
<name>A0A6J8D6P2_MYTCO</name>
<dbReference type="EMBL" id="CACVKT020006742">
    <property type="protein sequence ID" value="CAC5403311.1"/>
    <property type="molecule type" value="Genomic_DNA"/>
</dbReference>
<keyword evidence="2" id="KW-1185">Reference proteome</keyword>
<proteinExistence type="predicted"/>
<dbReference type="Proteomes" id="UP000507470">
    <property type="component" value="Unassembled WGS sequence"/>
</dbReference>
<accession>A0A6J8D6P2</accession>
<dbReference type="OrthoDB" id="6140595at2759"/>
<dbReference type="AlphaFoldDB" id="A0A6J8D6P2"/>
<evidence type="ECO:0000313" key="2">
    <source>
        <dbReference type="Proteomes" id="UP000507470"/>
    </source>
</evidence>
<sequence>MIQATKYQCSQDHPMNTRLKQLSSGRLKRSSFTLVTRALQRKHQEVLPKYVKPIAFTMNNNPREDKLGNVIIQTPVSFITTNDDQTSTVKKTLTMSMLADEYPSDSWVRVYTDGSAISATTKGGAGIYIEYPTEINNHGQYQQAYIVQTTKLKKKPLFMLHTPSKQS</sequence>
<gene>
    <name evidence="1" type="ORF">MCOR_37215</name>
</gene>
<protein>
    <submittedName>
        <fullName evidence="1">Uncharacterized protein</fullName>
    </submittedName>
</protein>